<evidence type="ECO:0000313" key="3">
    <source>
        <dbReference type="Proteomes" id="UP000238176"/>
    </source>
</evidence>
<sequence length="108" mass="12045">MSYPSTRPRTAPAPDPLERGRFSDGAHRYTVYASSADAPDSFQVCADDNRADLVLIVSGLTSQNLHATWGDEWRSRSAEWREWARSAAFQVFHNGSLPNPAKTRYCNG</sequence>
<accession>A0A2T0UAP5</accession>
<dbReference type="RefSeq" id="WP_106366571.1">
    <property type="nucleotide sequence ID" value="NZ_PVTJ01000013.1"/>
</dbReference>
<feature type="region of interest" description="Disordered" evidence="1">
    <location>
        <begin position="1"/>
        <end position="22"/>
    </location>
</feature>
<protein>
    <submittedName>
        <fullName evidence="2">Uncharacterized protein</fullName>
    </submittedName>
</protein>
<dbReference type="OrthoDB" id="5189922at2"/>
<name>A0A2T0UAP5_9ACTN</name>
<organism evidence="2 3">
    <name type="scientific">Glycomyces artemisiae</name>
    <dbReference type="NCBI Taxonomy" id="1076443"/>
    <lineage>
        <taxon>Bacteria</taxon>
        <taxon>Bacillati</taxon>
        <taxon>Actinomycetota</taxon>
        <taxon>Actinomycetes</taxon>
        <taxon>Glycomycetales</taxon>
        <taxon>Glycomycetaceae</taxon>
        <taxon>Glycomyces</taxon>
    </lineage>
</organism>
<dbReference type="EMBL" id="PVTJ01000013">
    <property type="protein sequence ID" value="PRY55003.1"/>
    <property type="molecule type" value="Genomic_DNA"/>
</dbReference>
<dbReference type="Proteomes" id="UP000238176">
    <property type="component" value="Unassembled WGS sequence"/>
</dbReference>
<reference evidence="2 3" key="1">
    <citation type="submission" date="2018-03" db="EMBL/GenBank/DDBJ databases">
        <title>Genomic Encyclopedia of Type Strains, Phase III (KMG-III): the genomes of soil and plant-associated and newly described type strains.</title>
        <authorList>
            <person name="Whitman W."/>
        </authorList>
    </citation>
    <scope>NUCLEOTIDE SEQUENCE [LARGE SCALE GENOMIC DNA]</scope>
    <source>
        <strain evidence="2 3">CGMCC 4.7067</strain>
    </source>
</reference>
<dbReference type="AlphaFoldDB" id="A0A2T0UAP5"/>
<evidence type="ECO:0000313" key="2">
    <source>
        <dbReference type="EMBL" id="PRY55003.1"/>
    </source>
</evidence>
<proteinExistence type="predicted"/>
<gene>
    <name evidence="2" type="ORF">B0I28_113113</name>
</gene>
<comment type="caution">
    <text evidence="2">The sequence shown here is derived from an EMBL/GenBank/DDBJ whole genome shotgun (WGS) entry which is preliminary data.</text>
</comment>
<keyword evidence="3" id="KW-1185">Reference proteome</keyword>
<evidence type="ECO:0000256" key="1">
    <source>
        <dbReference type="SAM" id="MobiDB-lite"/>
    </source>
</evidence>